<dbReference type="PRINTS" id="PR00719">
    <property type="entry name" value="LMWPTPASE"/>
</dbReference>
<evidence type="ECO:0000256" key="2">
    <source>
        <dbReference type="ARBA" id="ARBA00022801"/>
    </source>
</evidence>
<dbReference type="Proteomes" id="UP000718281">
    <property type="component" value="Unassembled WGS sequence"/>
</dbReference>
<dbReference type="EMBL" id="JADJIB010000001">
    <property type="protein sequence ID" value="MBK7271870.1"/>
    <property type="molecule type" value="Genomic_DNA"/>
</dbReference>
<organism evidence="6 9">
    <name type="scientific">Candidatus Phosphoribacter hodrii</name>
    <dbReference type="NCBI Taxonomy" id="2953743"/>
    <lineage>
        <taxon>Bacteria</taxon>
        <taxon>Bacillati</taxon>
        <taxon>Actinomycetota</taxon>
        <taxon>Actinomycetes</taxon>
        <taxon>Micrococcales</taxon>
        <taxon>Dermatophilaceae</taxon>
        <taxon>Candidatus Phosphoribacter</taxon>
    </lineage>
</organism>
<evidence type="ECO:0000259" key="5">
    <source>
        <dbReference type="SMART" id="SM00226"/>
    </source>
</evidence>
<dbReference type="AlphaFoldDB" id="A0A935CDV6"/>
<protein>
    <submittedName>
        <fullName evidence="6">Low molecular weight phosphatase family protein</fullName>
    </submittedName>
</protein>
<dbReference type="EMBL" id="JADIXZ010000004">
    <property type="protein sequence ID" value="MBK6301142.1"/>
    <property type="molecule type" value="Genomic_DNA"/>
</dbReference>
<dbReference type="Proteomes" id="UP000886632">
    <property type="component" value="Unassembled WGS sequence"/>
</dbReference>
<evidence type="ECO:0000256" key="4">
    <source>
        <dbReference type="PIRSR" id="PIRSR617867-1"/>
    </source>
</evidence>
<dbReference type="PANTHER" id="PTHR11717:SF31">
    <property type="entry name" value="LOW MOLECULAR WEIGHT PROTEIN-TYROSINE-PHOSPHATASE ETP-RELATED"/>
    <property type="match status" value="1"/>
</dbReference>
<evidence type="ECO:0000313" key="10">
    <source>
        <dbReference type="Proteomes" id="UP000726105"/>
    </source>
</evidence>
<evidence type="ECO:0000313" key="6">
    <source>
        <dbReference type="EMBL" id="MBK6301142.1"/>
    </source>
</evidence>
<dbReference type="SUPFAM" id="SSF52788">
    <property type="entry name" value="Phosphotyrosine protein phosphatases I"/>
    <property type="match status" value="1"/>
</dbReference>
<keyword evidence="2" id="KW-0378">Hydrolase</keyword>
<dbReference type="InterPro" id="IPR050438">
    <property type="entry name" value="LMW_PTPase"/>
</dbReference>
<dbReference type="SMART" id="SM00226">
    <property type="entry name" value="LMWPc"/>
    <property type="match status" value="1"/>
</dbReference>
<feature type="domain" description="Phosphotyrosine protein phosphatase I" evidence="5">
    <location>
        <begin position="13"/>
        <end position="196"/>
    </location>
</feature>
<dbReference type="InterPro" id="IPR023485">
    <property type="entry name" value="Ptyr_pPase"/>
</dbReference>
<dbReference type="InterPro" id="IPR017867">
    <property type="entry name" value="Tyr_phospatase_low_mol_wt"/>
</dbReference>
<dbReference type="InterPro" id="IPR036196">
    <property type="entry name" value="Ptyr_pPase_sf"/>
</dbReference>
<proteinExistence type="inferred from homology"/>
<name>A0A935CDV6_9MICO</name>
<dbReference type="Gene3D" id="3.40.50.2300">
    <property type="match status" value="1"/>
</dbReference>
<feature type="active site" description="Nucleophile" evidence="4">
    <location>
        <position position="17"/>
    </location>
</feature>
<evidence type="ECO:0000256" key="3">
    <source>
        <dbReference type="ARBA" id="ARBA00022912"/>
    </source>
</evidence>
<sequence length="203" mass="21895">MRRAADDTPDGGVLVVCTGNICRSPAGERLLRHSWPAAALTVTSAGTYGVVGHPVEPAMARLLQADGVDVSGFAARRLTEGLIARAGLVLTMETGHRTSVVQTHPQALARTFTLREFAHLLEVCRVAEPAAYLAALGTDPTTRLREFTRLAADARSRRLAPPCAEPDIDDPYGRGDEAYQRAYAEIRAAVDVIVRHASRVDDR</sequence>
<evidence type="ECO:0000256" key="1">
    <source>
        <dbReference type="ARBA" id="ARBA00011063"/>
    </source>
</evidence>
<gene>
    <name evidence="6" type="ORF">IPF40_08840</name>
    <name evidence="7" type="ORF">IPI13_01420</name>
    <name evidence="8" type="ORF">IPP00_14050</name>
</gene>
<comment type="caution">
    <text evidence="6">The sequence shown here is derived from an EMBL/GenBank/DDBJ whole genome shotgun (WGS) entry which is preliminary data.</text>
</comment>
<dbReference type="PANTHER" id="PTHR11717">
    <property type="entry name" value="LOW MOLECULAR WEIGHT PROTEIN TYROSINE PHOSPHATASE"/>
    <property type="match status" value="1"/>
</dbReference>
<reference evidence="9 10" key="1">
    <citation type="submission" date="2020-10" db="EMBL/GenBank/DDBJ databases">
        <title>Connecting structure to function with the recovery of over 1000 high-quality activated sludge metagenome-assembled genomes encoding full-length rRNA genes using long-read sequencing.</title>
        <authorList>
            <person name="Singleton C.M."/>
            <person name="Petriglieri F."/>
            <person name="Kristensen J.M."/>
            <person name="Kirkegaard R.H."/>
            <person name="Michaelsen T.Y."/>
            <person name="Andersen M.H."/>
            <person name="Karst S.M."/>
            <person name="Dueholm M.S."/>
            <person name="Nielsen P.H."/>
            <person name="Albertsen M."/>
        </authorList>
    </citation>
    <scope>NUCLEOTIDE SEQUENCE [LARGE SCALE GENOMIC DNA]</scope>
    <source>
        <strain evidence="6">AalE_18-Q3-R2-46_BAT3C.188</strain>
        <strain evidence="7">Ega_18-Q3-R5-49_MAXAC.001</strain>
        <strain evidence="8">Ribe_18-Q3-R11-54_MAXAC.001</strain>
    </source>
</reference>
<feature type="active site" evidence="4">
    <location>
        <position position="23"/>
    </location>
</feature>
<evidence type="ECO:0000313" key="8">
    <source>
        <dbReference type="EMBL" id="MBL0005040.1"/>
    </source>
</evidence>
<accession>A0A935CDV6</accession>
<dbReference type="Pfam" id="PF01451">
    <property type="entry name" value="LMWPc"/>
    <property type="match status" value="1"/>
</dbReference>
<keyword evidence="3" id="KW-0904">Protein phosphatase</keyword>
<evidence type="ECO:0000313" key="9">
    <source>
        <dbReference type="Proteomes" id="UP000718281"/>
    </source>
</evidence>
<comment type="similarity">
    <text evidence="1">Belongs to the low molecular weight phosphotyrosine protein phosphatase family.</text>
</comment>
<dbReference type="Proteomes" id="UP000726105">
    <property type="component" value="Unassembled WGS sequence"/>
</dbReference>
<dbReference type="GO" id="GO:0004725">
    <property type="term" value="F:protein tyrosine phosphatase activity"/>
    <property type="evidence" value="ECO:0007669"/>
    <property type="project" value="InterPro"/>
</dbReference>
<evidence type="ECO:0000313" key="7">
    <source>
        <dbReference type="EMBL" id="MBK7271870.1"/>
    </source>
</evidence>
<dbReference type="EMBL" id="JADKGK010000024">
    <property type="protein sequence ID" value="MBL0005040.1"/>
    <property type="molecule type" value="Genomic_DNA"/>
</dbReference>